<dbReference type="EMBL" id="BGPR01030991">
    <property type="protein sequence ID" value="GBO03806.1"/>
    <property type="molecule type" value="Genomic_DNA"/>
</dbReference>
<dbReference type="InterPro" id="IPR001888">
    <property type="entry name" value="Transposase_1"/>
</dbReference>
<dbReference type="InterPro" id="IPR052709">
    <property type="entry name" value="Transposase-MT_Hybrid"/>
</dbReference>
<evidence type="ECO:0000313" key="1">
    <source>
        <dbReference type="EMBL" id="GBO03806.1"/>
    </source>
</evidence>
<dbReference type="Pfam" id="PF01359">
    <property type="entry name" value="Transposase_1"/>
    <property type="match status" value="1"/>
</dbReference>
<evidence type="ECO:0008006" key="3">
    <source>
        <dbReference type="Google" id="ProtNLM"/>
    </source>
</evidence>
<dbReference type="GO" id="GO:0003676">
    <property type="term" value="F:nucleic acid binding"/>
    <property type="evidence" value="ECO:0007669"/>
    <property type="project" value="InterPro"/>
</dbReference>
<dbReference type="Proteomes" id="UP000499080">
    <property type="component" value="Unassembled WGS sequence"/>
</dbReference>
<gene>
    <name evidence="1" type="ORF">AVEN_130209_1</name>
</gene>
<organism evidence="1 2">
    <name type="scientific">Araneus ventricosus</name>
    <name type="common">Orbweaver spider</name>
    <name type="synonym">Epeira ventricosa</name>
    <dbReference type="NCBI Taxonomy" id="182803"/>
    <lineage>
        <taxon>Eukaryota</taxon>
        <taxon>Metazoa</taxon>
        <taxon>Ecdysozoa</taxon>
        <taxon>Arthropoda</taxon>
        <taxon>Chelicerata</taxon>
        <taxon>Arachnida</taxon>
        <taxon>Araneae</taxon>
        <taxon>Araneomorphae</taxon>
        <taxon>Entelegynae</taxon>
        <taxon>Araneoidea</taxon>
        <taxon>Araneidae</taxon>
        <taxon>Araneus</taxon>
    </lineage>
</organism>
<dbReference type="AlphaFoldDB" id="A0A4Y2TWY1"/>
<reference evidence="1 2" key="1">
    <citation type="journal article" date="2019" name="Sci. Rep.">
        <title>Orb-weaving spider Araneus ventricosus genome elucidates the spidroin gene catalogue.</title>
        <authorList>
            <person name="Kono N."/>
            <person name="Nakamura H."/>
            <person name="Ohtoshi R."/>
            <person name="Moran D.A.P."/>
            <person name="Shinohara A."/>
            <person name="Yoshida Y."/>
            <person name="Fujiwara M."/>
            <person name="Mori M."/>
            <person name="Tomita M."/>
            <person name="Arakawa K."/>
        </authorList>
    </citation>
    <scope>NUCLEOTIDE SEQUENCE [LARGE SCALE GENOMIC DNA]</scope>
</reference>
<comment type="caution">
    <text evidence="1">The sequence shown here is derived from an EMBL/GenBank/DDBJ whole genome shotgun (WGS) entry which is preliminary data.</text>
</comment>
<name>A0A4Y2TWY1_ARAVE</name>
<protein>
    <recommendedName>
        <fullName evidence="3">Tc1-like transposase DDE domain-containing protein</fullName>
    </recommendedName>
</protein>
<proteinExistence type="predicted"/>
<keyword evidence="2" id="KW-1185">Reference proteome</keyword>
<evidence type="ECO:0000313" key="2">
    <source>
        <dbReference type="Proteomes" id="UP000499080"/>
    </source>
</evidence>
<dbReference type="Gene3D" id="3.30.420.10">
    <property type="entry name" value="Ribonuclease H-like superfamily/Ribonuclease H"/>
    <property type="match status" value="1"/>
</dbReference>
<sequence length="212" mass="24331">MLGLTLIRDYSCPRESIVCLYGRKNVRADFTGLTPEKLITGIHLVFWDAKGVNWIYFFTSGTINAVRYCDTLTKLKSAIQRKTPGLLSRAILFLDDNARPNTARVTKEDIRHLGWERWVDPVFSPDLAPSDLELFLHRNKHSRDVTSETMKRCGAVKSIIRSLGTCFPQDGFLKLFYGMRHLSMSVANMWGISQKFVLFMTFYVSLYNKASF</sequence>
<dbReference type="PANTHER" id="PTHR46060:SF1">
    <property type="entry name" value="MARINER MOS1 TRANSPOSASE-LIKE PROTEIN"/>
    <property type="match status" value="1"/>
</dbReference>
<dbReference type="OrthoDB" id="6436943at2759"/>
<accession>A0A4Y2TWY1</accession>
<dbReference type="PANTHER" id="PTHR46060">
    <property type="entry name" value="MARINER MOS1 TRANSPOSASE-LIKE PROTEIN"/>
    <property type="match status" value="1"/>
</dbReference>
<dbReference type="InterPro" id="IPR036397">
    <property type="entry name" value="RNaseH_sf"/>
</dbReference>